<dbReference type="InterPro" id="IPR008538">
    <property type="entry name" value="Uma2"/>
</dbReference>
<feature type="domain" description="Putative restriction endonuclease" evidence="1">
    <location>
        <begin position="21"/>
        <end position="168"/>
    </location>
</feature>
<keyword evidence="2" id="KW-0255">Endonuclease</keyword>
<evidence type="ECO:0000313" key="3">
    <source>
        <dbReference type="Proteomes" id="UP000474042"/>
    </source>
</evidence>
<name>A0A6L9ERS9_CLOBU</name>
<accession>A0A6L9ERS9</accession>
<organism evidence="2 3">
    <name type="scientific">Clostridium butyricum</name>
    <dbReference type="NCBI Taxonomy" id="1492"/>
    <lineage>
        <taxon>Bacteria</taxon>
        <taxon>Bacillati</taxon>
        <taxon>Bacillota</taxon>
        <taxon>Clostridia</taxon>
        <taxon>Eubacteriales</taxon>
        <taxon>Clostridiaceae</taxon>
        <taxon>Clostridium</taxon>
    </lineage>
</organism>
<proteinExistence type="predicted"/>
<sequence>MGVGFKQHFLEKEEWIDTIKFMSPRPCYNHIEIQGEIYLQFRQYFKKKCNVSIEAALFLTKEEPETIKSDKNKIDLLVKSKKAEVAPDVAVYCDKNQIFYRGYIGIPQLVVEVLSPSNSDDDLIIKKDLYESYGVPEYWIVSPMSKKVWIYSLVDDKYELKHSCTLNDKFKSIRFSDLEVDLSDVELIDENE</sequence>
<dbReference type="CDD" id="cd06260">
    <property type="entry name" value="DUF820-like"/>
    <property type="match status" value="1"/>
</dbReference>
<dbReference type="AlphaFoldDB" id="A0A6L9ERS9"/>
<protein>
    <submittedName>
        <fullName evidence="2">Uma2 family endonuclease</fullName>
    </submittedName>
</protein>
<keyword evidence="2" id="KW-0540">Nuclease</keyword>
<dbReference type="Proteomes" id="UP000474042">
    <property type="component" value="Unassembled WGS sequence"/>
</dbReference>
<dbReference type="PANTHER" id="PTHR34107">
    <property type="entry name" value="SLL0198 PROTEIN-RELATED"/>
    <property type="match status" value="1"/>
</dbReference>
<dbReference type="InterPro" id="IPR012296">
    <property type="entry name" value="Nuclease_put_TT1808"/>
</dbReference>
<dbReference type="PANTHER" id="PTHR34107:SF4">
    <property type="entry name" value="SLL1222 PROTEIN"/>
    <property type="match status" value="1"/>
</dbReference>
<dbReference type="SUPFAM" id="SSF52980">
    <property type="entry name" value="Restriction endonuclease-like"/>
    <property type="match status" value="1"/>
</dbReference>
<evidence type="ECO:0000259" key="1">
    <source>
        <dbReference type="Pfam" id="PF05685"/>
    </source>
</evidence>
<keyword evidence="2" id="KW-0378">Hydrolase</keyword>
<dbReference type="GO" id="GO:0004519">
    <property type="term" value="F:endonuclease activity"/>
    <property type="evidence" value="ECO:0007669"/>
    <property type="project" value="UniProtKB-KW"/>
</dbReference>
<dbReference type="Gene3D" id="3.90.1570.10">
    <property type="entry name" value="tt1808, chain A"/>
    <property type="match status" value="1"/>
</dbReference>
<evidence type="ECO:0000313" key="2">
    <source>
        <dbReference type="EMBL" id="NAS19390.1"/>
    </source>
</evidence>
<gene>
    <name evidence="2" type="ORF">GND98_016400</name>
</gene>
<dbReference type="Pfam" id="PF05685">
    <property type="entry name" value="Uma2"/>
    <property type="match status" value="1"/>
</dbReference>
<reference evidence="2 3" key="1">
    <citation type="submission" date="2020-01" db="EMBL/GenBank/DDBJ databases">
        <title>Genome sequence of a 1,3-propanediol producer, Clostridium butyricum S3.</title>
        <authorList>
            <person name="Zhou J."/>
        </authorList>
    </citation>
    <scope>NUCLEOTIDE SEQUENCE [LARGE SCALE GENOMIC DNA]</scope>
    <source>
        <strain evidence="2 3">S3</strain>
    </source>
</reference>
<dbReference type="EMBL" id="WOFV02000070">
    <property type="protein sequence ID" value="NAS19390.1"/>
    <property type="molecule type" value="Genomic_DNA"/>
</dbReference>
<dbReference type="InterPro" id="IPR011335">
    <property type="entry name" value="Restrct_endonuc-II-like"/>
</dbReference>
<comment type="caution">
    <text evidence="2">The sequence shown here is derived from an EMBL/GenBank/DDBJ whole genome shotgun (WGS) entry which is preliminary data.</text>
</comment>